<evidence type="ECO:0000313" key="9">
    <source>
        <dbReference type="EMBL" id="CZT14631.1"/>
    </source>
</evidence>
<dbReference type="EMBL" id="FJUY01000001">
    <property type="protein sequence ID" value="CZT14631.1"/>
    <property type="molecule type" value="Genomic_DNA"/>
</dbReference>
<gene>
    <name evidence="9" type="ORF">RCC_00603</name>
</gene>
<comment type="subcellular location">
    <subcellularLocation>
        <location evidence="1">Mitochondrion</location>
    </subcellularLocation>
</comment>
<protein>
    <recommendedName>
        <fullName evidence="3">Altered inheritance of mitochondria protein 9, mitochondrial</fullName>
    </recommendedName>
    <alternativeName>
        <fullName evidence="6">Found in mitochondrial proteome protein 29</fullName>
    </alternativeName>
</protein>
<keyword evidence="5" id="KW-0496">Mitochondrion</keyword>
<dbReference type="Proteomes" id="UP000225277">
    <property type="component" value="Unassembled WGS sequence"/>
</dbReference>
<evidence type="ECO:0000313" key="10">
    <source>
        <dbReference type="Proteomes" id="UP000225277"/>
    </source>
</evidence>
<evidence type="ECO:0000256" key="4">
    <source>
        <dbReference type="ARBA" id="ARBA00022946"/>
    </source>
</evidence>
<dbReference type="AlphaFoldDB" id="A0A2D3UM13"/>
<dbReference type="Pfam" id="PF01636">
    <property type="entry name" value="APH"/>
    <property type="match status" value="1"/>
</dbReference>
<dbReference type="Gene3D" id="3.30.200.20">
    <property type="entry name" value="Phosphorylase Kinase, domain 1"/>
    <property type="match status" value="1"/>
</dbReference>
<feature type="domain" description="Aminoglycoside phosphotransferase" evidence="8">
    <location>
        <begin position="75"/>
        <end position="358"/>
    </location>
</feature>
<evidence type="ECO:0000256" key="6">
    <source>
        <dbReference type="ARBA" id="ARBA00031849"/>
    </source>
</evidence>
<evidence type="ECO:0000259" key="8">
    <source>
        <dbReference type="Pfam" id="PF01636"/>
    </source>
</evidence>
<name>A0A2D3UM13_9PEZI</name>
<comment type="similarity">
    <text evidence="2">Belongs to the AIM9 family.</text>
</comment>
<evidence type="ECO:0000256" key="5">
    <source>
        <dbReference type="ARBA" id="ARBA00023128"/>
    </source>
</evidence>
<dbReference type="InterPro" id="IPR051035">
    <property type="entry name" value="Mito_inheritance_9"/>
</dbReference>
<keyword evidence="10" id="KW-1185">Reference proteome</keyword>
<dbReference type="SUPFAM" id="SSF56112">
    <property type="entry name" value="Protein kinase-like (PK-like)"/>
    <property type="match status" value="1"/>
</dbReference>
<organism evidence="9 10">
    <name type="scientific">Ramularia collo-cygni</name>
    <dbReference type="NCBI Taxonomy" id="112498"/>
    <lineage>
        <taxon>Eukaryota</taxon>
        <taxon>Fungi</taxon>
        <taxon>Dikarya</taxon>
        <taxon>Ascomycota</taxon>
        <taxon>Pezizomycotina</taxon>
        <taxon>Dothideomycetes</taxon>
        <taxon>Dothideomycetidae</taxon>
        <taxon>Mycosphaerellales</taxon>
        <taxon>Mycosphaerellaceae</taxon>
        <taxon>Ramularia</taxon>
    </lineage>
</organism>
<evidence type="ECO:0000256" key="2">
    <source>
        <dbReference type="ARBA" id="ARBA00005543"/>
    </source>
</evidence>
<feature type="region of interest" description="Disordered" evidence="7">
    <location>
        <begin position="1"/>
        <end position="25"/>
    </location>
</feature>
<dbReference type="PANTHER" id="PTHR36091">
    <property type="entry name" value="ALTERED INHERITANCE OF MITOCHONDRIA PROTEIN 9, MITOCHONDRIAL"/>
    <property type="match status" value="1"/>
</dbReference>
<evidence type="ECO:0000256" key="7">
    <source>
        <dbReference type="SAM" id="MobiDB-lite"/>
    </source>
</evidence>
<dbReference type="RefSeq" id="XP_023621528.1">
    <property type="nucleotide sequence ID" value="XM_023765760.1"/>
</dbReference>
<dbReference type="Gene3D" id="3.90.1200.10">
    <property type="match status" value="1"/>
</dbReference>
<dbReference type="InterPro" id="IPR002575">
    <property type="entry name" value="Aminoglycoside_PTrfase"/>
</dbReference>
<reference evidence="9 10" key="1">
    <citation type="submission" date="2016-03" db="EMBL/GenBank/DDBJ databases">
        <authorList>
            <person name="Ploux O."/>
        </authorList>
    </citation>
    <scope>NUCLEOTIDE SEQUENCE [LARGE SCALE GENOMIC DNA]</scope>
    <source>
        <strain evidence="9 10">URUG2</strain>
    </source>
</reference>
<dbReference type="PANTHER" id="PTHR36091:SF1">
    <property type="entry name" value="ALTERED INHERITANCE OF MITOCHONDRIA PROTEIN 9, MITOCHONDRIAL"/>
    <property type="match status" value="1"/>
</dbReference>
<feature type="compositionally biased region" description="Polar residues" evidence="7">
    <location>
        <begin position="1"/>
        <end position="20"/>
    </location>
</feature>
<dbReference type="STRING" id="112498.A0A2D3UM13"/>
<proteinExistence type="inferred from homology"/>
<dbReference type="GeneID" id="35595974"/>
<accession>A0A2D3UM13</accession>
<evidence type="ECO:0000256" key="3">
    <source>
        <dbReference type="ARBA" id="ARBA00016197"/>
    </source>
</evidence>
<dbReference type="InterPro" id="IPR011009">
    <property type="entry name" value="Kinase-like_dom_sf"/>
</dbReference>
<keyword evidence="4" id="KW-0809">Transit peptide</keyword>
<dbReference type="GO" id="GO:0005739">
    <property type="term" value="C:mitochondrion"/>
    <property type="evidence" value="ECO:0007669"/>
    <property type="project" value="UniProtKB-SubCell"/>
</dbReference>
<evidence type="ECO:0000256" key="1">
    <source>
        <dbReference type="ARBA" id="ARBA00004173"/>
    </source>
</evidence>
<sequence>MHSSTPKLSSNNGMQKTMEATSKECPSSDAEIFNFTRGRFVTNERDELSKRHRTFNVSELARQAAHAVQADACIDIKKYPDGMYNRVLLLSMDNGKEVVAKIPNPNSGQPHFTTASEVATMEFAREVLGTPVPKVYAWSSRAQETLVGAEFILMEKMNGMELDHFLPGMKIQDRLEVVKSIAAQQKSWASVSFEQFGSLYFREDAGGSAQSPLTYIDHEGRKVSDARFVVGPSTGREMFDDGRAEIEFDRGPWSSLEAYHAAIGKREMACIQHIPQLPQSPVSLHGPGLYQPTREKKLKALETYFQLFKHLLPTDRCLRSAHLWHGDLHAGNIFVDPANPTQIVGLIDWQSTELSPLYFQARQPHFIDHEGPIMHGLERPTLPPDFAQLGTSEQRAAQNLFLHQSLCALYRTSPQHTRFFSSHATYSSTEKHRTWRKRGG</sequence>
<dbReference type="OrthoDB" id="2831558at2759"/>